<dbReference type="CDD" id="cd02909">
    <property type="entry name" value="cupin_pirin_N"/>
    <property type="match status" value="1"/>
</dbReference>
<dbReference type="InterPro" id="IPR012093">
    <property type="entry name" value="Pirin"/>
</dbReference>
<dbReference type="PIRSF" id="PIRSF006232">
    <property type="entry name" value="Pirin"/>
    <property type="match status" value="1"/>
</dbReference>
<evidence type="ECO:0000313" key="5">
    <source>
        <dbReference type="EMBL" id="MFK7161039.1"/>
    </source>
</evidence>
<dbReference type="Pfam" id="PF05726">
    <property type="entry name" value="Pirin_C"/>
    <property type="match status" value="1"/>
</dbReference>
<dbReference type="Pfam" id="PF02678">
    <property type="entry name" value="Pirin"/>
    <property type="match status" value="1"/>
</dbReference>
<comment type="similarity">
    <text evidence="1 2">Belongs to the pirin family.</text>
</comment>
<evidence type="ECO:0000259" key="4">
    <source>
        <dbReference type="Pfam" id="PF05726"/>
    </source>
</evidence>
<keyword evidence="6" id="KW-1185">Reference proteome</keyword>
<reference evidence="5 6" key="1">
    <citation type="submission" date="2024-02" db="EMBL/GenBank/DDBJ databases">
        <title>Marinospirillum sp. MEB 164 isolated from Lonar lake sediment.</title>
        <authorList>
            <person name="Joshi A."/>
            <person name="Thite S."/>
        </authorList>
    </citation>
    <scope>NUCLEOTIDE SEQUENCE [LARGE SCALE GENOMIC DNA]</scope>
    <source>
        <strain evidence="5 6">MEB164</strain>
    </source>
</reference>
<feature type="domain" description="Pirin N-terminal" evidence="3">
    <location>
        <begin position="31"/>
        <end position="117"/>
    </location>
</feature>
<comment type="caution">
    <text evidence="5">The sequence shown here is derived from an EMBL/GenBank/DDBJ whole genome shotgun (WGS) entry which is preliminary data.</text>
</comment>
<evidence type="ECO:0000313" key="6">
    <source>
        <dbReference type="Proteomes" id="UP001621714"/>
    </source>
</evidence>
<name>A0ABW8PXN3_9GAMM</name>
<evidence type="ECO:0000256" key="1">
    <source>
        <dbReference type="ARBA" id="ARBA00008416"/>
    </source>
</evidence>
<evidence type="ECO:0000256" key="2">
    <source>
        <dbReference type="RuleBase" id="RU003457"/>
    </source>
</evidence>
<dbReference type="InterPro" id="IPR003829">
    <property type="entry name" value="Pirin_N_dom"/>
</dbReference>
<sequence length="281" mass="30817">MTRIKQVWTARPAQDGAGVKMWRIHDFSGGFDPFLMLDELKADAEEDYIGGFPPHPHRGFETLTYILHGGLTHEDSLGHRGEVQAGDAQWMSAASGVIHSEMPLLDQQGLHAFQLWINLPASRKMDRPQYRDLRAEQMGRLSWDQGELIAIAGQWQTDQGELQGGLTQLGEGAALADLRFTAAGQLELELADQHALWVYVYQGALAEGVASGQLAQLHSDHGRISLSTDQPCGLLLLAGAPLQEPIAHYGPFVMNTEQEIRQAVADYQSGRLVSSASQIAE</sequence>
<dbReference type="SUPFAM" id="SSF51182">
    <property type="entry name" value="RmlC-like cupins"/>
    <property type="match status" value="1"/>
</dbReference>
<dbReference type="InterPro" id="IPR014710">
    <property type="entry name" value="RmlC-like_jellyroll"/>
</dbReference>
<dbReference type="PANTHER" id="PTHR13903">
    <property type="entry name" value="PIRIN-RELATED"/>
    <property type="match status" value="1"/>
</dbReference>
<gene>
    <name evidence="5" type="ORF">V6U78_08325</name>
</gene>
<dbReference type="Gene3D" id="2.60.120.10">
    <property type="entry name" value="Jelly Rolls"/>
    <property type="match status" value="2"/>
</dbReference>
<protein>
    <submittedName>
        <fullName evidence="5">Pirin family protein</fullName>
    </submittedName>
</protein>
<proteinExistence type="inferred from homology"/>
<dbReference type="InterPro" id="IPR011051">
    <property type="entry name" value="RmlC_Cupin_sf"/>
</dbReference>
<feature type="domain" description="Pirin C-terminal" evidence="4">
    <location>
        <begin position="176"/>
        <end position="272"/>
    </location>
</feature>
<dbReference type="Proteomes" id="UP001621714">
    <property type="component" value="Unassembled WGS sequence"/>
</dbReference>
<dbReference type="RefSeq" id="WP_405339332.1">
    <property type="nucleotide sequence ID" value="NZ_JBANFI010000004.1"/>
</dbReference>
<dbReference type="PANTHER" id="PTHR13903:SF8">
    <property type="entry name" value="PIRIN"/>
    <property type="match status" value="1"/>
</dbReference>
<organism evidence="5 6">
    <name type="scientific">Marinospirillum alkalitolerans</name>
    <dbReference type="NCBI Taxonomy" id="3123374"/>
    <lineage>
        <taxon>Bacteria</taxon>
        <taxon>Pseudomonadati</taxon>
        <taxon>Pseudomonadota</taxon>
        <taxon>Gammaproteobacteria</taxon>
        <taxon>Oceanospirillales</taxon>
        <taxon>Oceanospirillaceae</taxon>
        <taxon>Marinospirillum</taxon>
    </lineage>
</organism>
<accession>A0ABW8PXN3</accession>
<dbReference type="EMBL" id="JBANFI010000004">
    <property type="protein sequence ID" value="MFK7161039.1"/>
    <property type="molecule type" value="Genomic_DNA"/>
</dbReference>
<dbReference type="InterPro" id="IPR008778">
    <property type="entry name" value="Pirin_C_dom"/>
</dbReference>
<evidence type="ECO:0000259" key="3">
    <source>
        <dbReference type="Pfam" id="PF02678"/>
    </source>
</evidence>